<protein>
    <submittedName>
        <fullName evidence="1">Uncharacterized protein</fullName>
    </submittedName>
</protein>
<evidence type="ECO:0000313" key="2">
    <source>
        <dbReference type="Proteomes" id="UP001218218"/>
    </source>
</evidence>
<proteinExistence type="predicted"/>
<reference evidence="1" key="1">
    <citation type="submission" date="2023-03" db="EMBL/GenBank/DDBJ databases">
        <title>Massive genome expansion in bonnet fungi (Mycena s.s.) driven by repeated elements and novel gene families across ecological guilds.</title>
        <authorList>
            <consortium name="Lawrence Berkeley National Laboratory"/>
            <person name="Harder C.B."/>
            <person name="Miyauchi S."/>
            <person name="Viragh M."/>
            <person name="Kuo A."/>
            <person name="Thoen E."/>
            <person name="Andreopoulos B."/>
            <person name="Lu D."/>
            <person name="Skrede I."/>
            <person name="Drula E."/>
            <person name="Henrissat B."/>
            <person name="Morin E."/>
            <person name="Kohler A."/>
            <person name="Barry K."/>
            <person name="LaButti K."/>
            <person name="Morin E."/>
            <person name="Salamov A."/>
            <person name="Lipzen A."/>
            <person name="Mereny Z."/>
            <person name="Hegedus B."/>
            <person name="Baldrian P."/>
            <person name="Stursova M."/>
            <person name="Weitz H."/>
            <person name="Taylor A."/>
            <person name="Grigoriev I.V."/>
            <person name="Nagy L.G."/>
            <person name="Martin F."/>
            <person name="Kauserud H."/>
        </authorList>
    </citation>
    <scope>NUCLEOTIDE SEQUENCE</scope>
    <source>
        <strain evidence="1">CBHHK002</strain>
    </source>
</reference>
<dbReference type="Proteomes" id="UP001218218">
    <property type="component" value="Unassembled WGS sequence"/>
</dbReference>
<comment type="caution">
    <text evidence="1">The sequence shown here is derived from an EMBL/GenBank/DDBJ whole genome shotgun (WGS) entry which is preliminary data.</text>
</comment>
<gene>
    <name evidence="1" type="ORF">DFH08DRAFT_934664</name>
</gene>
<keyword evidence="2" id="KW-1185">Reference proteome</keyword>
<accession>A0AAD7EVX9</accession>
<evidence type="ECO:0000313" key="1">
    <source>
        <dbReference type="EMBL" id="KAJ7352186.1"/>
    </source>
</evidence>
<sequence>MFQPFENFSQFYPGLILWCDPNSPDMEMTTLPPNASYDRRARELRPCLVVSVNQTMQTFEAARLCATVPTDTRQWVRVDSPPQLIWKLLAWIWIGTPATVRMVLHNSKAMHPHKDPKYTDPPVAASNLQNYWIHRQNFLNQMFSSGTSNMHGPTQYYATPGSTTYPRNLANSIQSTSTRSNTFTQGSNTAASQPMFNPAYPSSGHYGYNPDMNSQAAPHQEFNTLAPQPVVVPPGFTETHPTAPGWWRNPETGWFWNVVHGLVPPASMRGSGAQPKSSP</sequence>
<organism evidence="1 2">
    <name type="scientific">Mycena albidolilacea</name>
    <dbReference type="NCBI Taxonomy" id="1033008"/>
    <lineage>
        <taxon>Eukaryota</taxon>
        <taxon>Fungi</taxon>
        <taxon>Dikarya</taxon>
        <taxon>Basidiomycota</taxon>
        <taxon>Agaricomycotina</taxon>
        <taxon>Agaricomycetes</taxon>
        <taxon>Agaricomycetidae</taxon>
        <taxon>Agaricales</taxon>
        <taxon>Marasmiineae</taxon>
        <taxon>Mycenaceae</taxon>
        <taxon>Mycena</taxon>
    </lineage>
</organism>
<dbReference type="AlphaFoldDB" id="A0AAD7EVX9"/>
<name>A0AAD7EVX9_9AGAR</name>
<dbReference type="EMBL" id="JARIHO010000012">
    <property type="protein sequence ID" value="KAJ7352186.1"/>
    <property type="molecule type" value="Genomic_DNA"/>
</dbReference>